<keyword evidence="2" id="KW-1185">Reference proteome</keyword>
<evidence type="ECO:0000313" key="1">
    <source>
        <dbReference type="EMBL" id="CAH3158850.1"/>
    </source>
</evidence>
<gene>
    <name evidence="1" type="ORF">PMEA_00030771</name>
</gene>
<organism evidence="1 2">
    <name type="scientific">Pocillopora meandrina</name>
    <dbReference type="NCBI Taxonomy" id="46732"/>
    <lineage>
        <taxon>Eukaryota</taxon>
        <taxon>Metazoa</taxon>
        <taxon>Cnidaria</taxon>
        <taxon>Anthozoa</taxon>
        <taxon>Hexacorallia</taxon>
        <taxon>Scleractinia</taxon>
        <taxon>Astrocoeniina</taxon>
        <taxon>Pocilloporidae</taxon>
        <taxon>Pocillopora</taxon>
    </lineage>
</organism>
<reference evidence="1 2" key="1">
    <citation type="submission" date="2022-05" db="EMBL/GenBank/DDBJ databases">
        <authorList>
            <consortium name="Genoscope - CEA"/>
            <person name="William W."/>
        </authorList>
    </citation>
    <scope>NUCLEOTIDE SEQUENCE [LARGE SCALE GENOMIC DNA]</scope>
</reference>
<dbReference type="AlphaFoldDB" id="A0AAU9XV97"/>
<protein>
    <recommendedName>
        <fullName evidence="3">Secreted protein</fullName>
    </recommendedName>
</protein>
<sequence>MVVILVLPVVTWFGSFIQFSACLTWTKYPDSILSVWNGSKVELQWDYNLTTAEQNVVKTAFSLFWKRGNESHLVNVASKTFNRFVPPEVIAEPLRPRITISRSEKATLIIDDVTKE</sequence>
<name>A0AAU9XV97_9CNID</name>
<dbReference type="EMBL" id="CALNXJ010000069">
    <property type="protein sequence ID" value="CAH3158850.1"/>
    <property type="molecule type" value="Genomic_DNA"/>
</dbReference>
<evidence type="ECO:0000313" key="2">
    <source>
        <dbReference type="Proteomes" id="UP001159428"/>
    </source>
</evidence>
<dbReference type="Proteomes" id="UP001159428">
    <property type="component" value="Unassembled WGS sequence"/>
</dbReference>
<accession>A0AAU9XV97</accession>
<comment type="caution">
    <text evidence="1">The sequence shown here is derived from an EMBL/GenBank/DDBJ whole genome shotgun (WGS) entry which is preliminary data.</text>
</comment>
<feature type="non-terminal residue" evidence="1">
    <location>
        <position position="116"/>
    </location>
</feature>
<evidence type="ECO:0008006" key="3">
    <source>
        <dbReference type="Google" id="ProtNLM"/>
    </source>
</evidence>
<proteinExistence type="predicted"/>